<organism evidence="10">
    <name type="scientific">Salvia splendens</name>
    <name type="common">Scarlet sage</name>
    <dbReference type="NCBI Taxonomy" id="180675"/>
    <lineage>
        <taxon>Eukaryota</taxon>
        <taxon>Viridiplantae</taxon>
        <taxon>Streptophyta</taxon>
        <taxon>Embryophyta</taxon>
        <taxon>Tracheophyta</taxon>
        <taxon>Spermatophyta</taxon>
        <taxon>Magnoliopsida</taxon>
        <taxon>eudicotyledons</taxon>
        <taxon>Gunneridae</taxon>
        <taxon>Pentapetalae</taxon>
        <taxon>asterids</taxon>
        <taxon>lamiids</taxon>
        <taxon>Lamiales</taxon>
        <taxon>Lamiaceae</taxon>
        <taxon>Nepetoideae</taxon>
        <taxon>Mentheae</taxon>
        <taxon>Salviinae</taxon>
        <taxon>Salvia</taxon>
        <taxon>Salvia subgen. Calosphace</taxon>
        <taxon>core Calosphace</taxon>
    </lineage>
</organism>
<proteinExistence type="predicted"/>
<dbReference type="Proteomes" id="UP000298416">
    <property type="component" value="Unassembled WGS sequence"/>
</dbReference>
<name>A0A8X8Z364_SALSN</name>
<evidence type="ECO:0000256" key="5">
    <source>
        <dbReference type="ARBA" id="ARBA00022989"/>
    </source>
</evidence>
<evidence type="ECO:0000256" key="6">
    <source>
        <dbReference type="ARBA" id="ARBA00023136"/>
    </source>
</evidence>
<dbReference type="GO" id="GO:0005524">
    <property type="term" value="F:ATP binding"/>
    <property type="evidence" value="ECO:0007669"/>
    <property type="project" value="InterPro"/>
</dbReference>
<sequence>MCKIDLIVLTSWLGLEDLTNVSLSQIHQSLLYGFELNFRDDCNEKSTTWGKLIQHFSGPKWVSLLVMIIIGIAGVLALSFTPTSLLENILQYSYYDQTMLEAANHIVFIGCLAVIDFGLAKLCATNKKAVTLTAARGTIGYVAPELVNRSNGAVSYKADVYSFGMLLMEMVNLNKDLTSNDDNSSKYFPNWIYDHLNEDNRPSMNEVLEMLECDVEHLQIPDYSTYMARNEDEHGATDSNASISLLHDNNDSHIVEIIKAAVAVELCLPKLIEERMNSRMRAPLQRLSTSGCYGSSDTTRTCSSLAASAIRSS</sequence>
<dbReference type="GO" id="GO:0004674">
    <property type="term" value="F:protein serine/threonine kinase activity"/>
    <property type="evidence" value="ECO:0007669"/>
    <property type="project" value="UniProtKB-KW"/>
</dbReference>
<accession>A0A8X8Z364</accession>
<dbReference type="GO" id="GO:0016020">
    <property type="term" value="C:membrane"/>
    <property type="evidence" value="ECO:0007669"/>
    <property type="project" value="UniProtKB-SubCell"/>
</dbReference>
<keyword evidence="6 8" id="KW-0472">Membrane</keyword>
<evidence type="ECO:0000259" key="9">
    <source>
        <dbReference type="PROSITE" id="PS50011"/>
    </source>
</evidence>
<keyword evidence="4" id="KW-0732">Signal</keyword>
<feature type="transmembrane region" description="Helical" evidence="8">
    <location>
        <begin position="61"/>
        <end position="82"/>
    </location>
</feature>
<keyword evidence="11" id="KW-1185">Reference proteome</keyword>
<dbReference type="InterPro" id="IPR011009">
    <property type="entry name" value="Kinase-like_dom_sf"/>
</dbReference>
<evidence type="ECO:0000256" key="2">
    <source>
        <dbReference type="ARBA" id="ARBA00022527"/>
    </source>
</evidence>
<dbReference type="InterPro" id="IPR000719">
    <property type="entry name" value="Prot_kinase_dom"/>
</dbReference>
<protein>
    <recommendedName>
        <fullName evidence="9">Protein kinase domain-containing protein</fullName>
    </recommendedName>
</protein>
<keyword evidence="2" id="KW-0418">Kinase</keyword>
<dbReference type="Pfam" id="PF00069">
    <property type="entry name" value="Pkinase"/>
    <property type="match status" value="1"/>
</dbReference>
<comment type="caution">
    <text evidence="10">The sequence shown here is derived from an EMBL/GenBank/DDBJ whole genome shotgun (WGS) entry which is preliminary data.</text>
</comment>
<dbReference type="InterPro" id="IPR045874">
    <property type="entry name" value="LRK10/LRL21-25-like"/>
</dbReference>
<dbReference type="EMBL" id="PNBA02000020">
    <property type="protein sequence ID" value="KAG6389357.1"/>
    <property type="molecule type" value="Genomic_DNA"/>
</dbReference>
<feature type="domain" description="Protein kinase" evidence="9">
    <location>
        <begin position="1"/>
        <end position="313"/>
    </location>
</feature>
<dbReference type="AlphaFoldDB" id="A0A8X8Z364"/>
<keyword evidence="7" id="KW-0325">Glycoprotein</keyword>
<feature type="transmembrane region" description="Helical" evidence="8">
    <location>
        <begin position="102"/>
        <end position="120"/>
    </location>
</feature>
<evidence type="ECO:0000256" key="8">
    <source>
        <dbReference type="SAM" id="Phobius"/>
    </source>
</evidence>
<comment type="subcellular location">
    <subcellularLocation>
        <location evidence="1">Membrane</location>
        <topology evidence="1">Single-pass type I membrane protein</topology>
    </subcellularLocation>
</comment>
<keyword evidence="2" id="KW-0723">Serine/threonine-protein kinase</keyword>
<dbReference type="PROSITE" id="PS50011">
    <property type="entry name" value="PROTEIN_KINASE_DOM"/>
    <property type="match status" value="1"/>
</dbReference>
<evidence type="ECO:0000313" key="11">
    <source>
        <dbReference type="Proteomes" id="UP000298416"/>
    </source>
</evidence>
<evidence type="ECO:0000256" key="1">
    <source>
        <dbReference type="ARBA" id="ARBA00004479"/>
    </source>
</evidence>
<evidence type="ECO:0000313" key="10">
    <source>
        <dbReference type="EMBL" id="KAG6389357.1"/>
    </source>
</evidence>
<reference evidence="10" key="1">
    <citation type="submission" date="2018-01" db="EMBL/GenBank/DDBJ databases">
        <authorList>
            <person name="Mao J.F."/>
        </authorList>
    </citation>
    <scope>NUCLEOTIDE SEQUENCE</scope>
    <source>
        <strain evidence="10">Huo1</strain>
        <tissue evidence="10">Leaf</tissue>
    </source>
</reference>
<dbReference type="Gene3D" id="1.10.510.10">
    <property type="entry name" value="Transferase(Phosphotransferase) domain 1"/>
    <property type="match status" value="1"/>
</dbReference>
<evidence type="ECO:0000256" key="3">
    <source>
        <dbReference type="ARBA" id="ARBA00022692"/>
    </source>
</evidence>
<evidence type="ECO:0000256" key="7">
    <source>
        <dbReference type="ARBA" id="ARBA00023180"/>
    </source>
</evidence>
<gene>
    <name evidence="10" type="ORF">SASPL_150825</name>
</gene>
<dbReference type="PANTHER" id="PTHR27009">
    <property type="entry name" value="RUST RESISTANCE KINASE LR10-RELATED"/>
    <property type="match status" value="1"/>
</dbReference>
<keyword evidence="3 8" id="KW-0812">Transmembrane</keyword>
<reference evidence="10" key="2">
    <citation type="submission" date="2020-08" db="EMBL/GenBank/DDBJ databases">
        <title>Plant Genome Project.</title>
        <authorList>
            <person name="Zhang R.-G."/>
        </authorList>
    </citation>
    <scope>NUCLEOTIDE SEQUENCE</scope>
    <source>
        <strain evidence="10">Huo1</strain>
        <tissue evidence="10">Leaf</tissue>
    </source>
</reference>
<evidence type="ECO:0000256" key="4">
    <source>
        <dbReference type="ARBA" id="ARBA00022729"/>
    </source>
</evidence>
<keyword evidence="5 8" id="KW-1133">Transmembrane helix</keyword>
<dbReference type="SUPFAM" id="SSF56112">
    <property type="entry name" value="Protein kinase-like (PK-like)"/>
    <property type="match status" value="1"/>
</dbReference>
<keyword evidence="2" id="KW-0808">Transferase</keyword>